<keyword evidence="14" id="KW-1185">Reference proteome</keyword>
<dbReference type="CDD" id="cd06163">
    <property type="entry name" value="S2P-M50_PDZ_RseP-like"/>
    <property type="match status" value="1"/>
</dbReference>
<dbReference type="InterPro" id="IPR008915">
    <property type="entry name" value="Peptidase_M50"/>
</dbReference>
<dbReference type="CDD" id="cd23081">
    <property type="entry name" value="cpPDZ_EcRseP-like"/>
    <property type="match status" value="1"/>
</dbReference>
<evidence type="ECO:0000313" key="13">
    <source>
        <dbReference type="EMBL" id="MBK1855286.1"/>
    </source>
</evidence>
<name>A0AAE2SBP8_9BACT</name>
<comment type="subcellular location">
    <subcellularLocation>
        <location evidence="2">Membrane</location>
        <topology evidence="2">Multi-pass membrane protein</topology>
    </subcellularLocation>
</comment>
<dbReference type="PANTHER" id="PTHR42837">
    <property type="entry name" value="REGULATOR OF SIGMA-E PROTEASE RSEP"/>
    <property type="match status" value="1"/>
</dbReference>
<dbReference type="PANTHER" id="PTHR42837:SF2">
    <property type="entry name" value="MEMBRANE METALLOPROTEASE ARASP2, CHLOROPLASTIC-RELATED"/>
    <property type="match status" value="1"/>
</dbReference>
<comment type="caution">
    <text evidence="13">The sequence shown here is derived from an EMBL/GenBank/DDBJ whole genome shotgun (WGS) entry which is preliminary data.</text>
</comment>
<dbReference type="InterPro" id="IPR004387">
    <property type="entry name" value="Pept_M50_Zn"/>
</dbReference>
<evidence type="ECO:0000256" key="8">
    <source>
        <dbReference type="ARBA" id="ARBA00022989"/>
    </source>
</evidence>
<evidence type="ECO:0000256" key="4">
    <source>
        <dbReference type="ARBA" id="ARBA00022670"/>
    </source>
</evidence>
<dbReference type="GO" id="GO:0006508">
    <property type="term" value="P:proteolysis"/>
    <property type="evidence" value="ECO:0007669"/>
    <property type="project" value="UniProtKB-KW"/>
</dbReference>
<dbReference type="Proteomes" id="UP000634206">
    <property type="component" value="Unassembled WGS sequence"/>
</dbReference>
<organism evidence="13 14">
    <name type="scientific">Oceaniferula flava</name>
    <dbReference type="NCBI Taxonomy" id="2800421"/>
    <lineage>
        <taxon>Bacteria</taxon>
        <taxon>Pseudomonadati</taxon>
        <taxon>Verrucomicrobiota</taxon>
        <taxon>Verrucomicrobiia</taxon>
        <taxon>Verrucomicrobiales</taxon>
        <taxon>Verrucomicrobiaceae</taxon>
        <taxon>Oceaniferula</taxon>
    </lineage>
</organism>
<keyword evidence="11" id="KW-0479">Metal-binding</keyword>
<sequence length="472" mass="51623">MTIITPILVILLVVVIFNIIIFVHELGHFLAARWRGLEVERFQIWFGKPIWKRTYNGVQYGLGWIPFGGFVALPQMVTMEAIEGDNMNDKPLPPVKPLDKIIVAFAGPFFSFLLALVTAFLVWGVGKPDTRLNQTVVGYVQADSAADKAGLKAGDKILSIGGNEIDSWAGNMDSGIVESIATSEGEKIEIVVQRPGVEQPLTLQSGFEIPSSSWYHRSGMRKIGIGYKEQVTVGQIVEHGPAAEAGLKEDDIILTFNGAPATSSMQLLTAARDGKTAELSVQRGDESFEVTMVPRKPEPPNDKYTAYGLGFKFDESLVSEEIVHPGPWQQIVDSALVMKKTIQLVASKTSSIGVDQLAGPVGIGKGYYEMITSSPDGWKLALGFTVLFNINLAILNMMPFPVLDGGHITLSILEIIARRPVKARVLEFVQTGFVLVIFGLFMYITSKDVGSFFPGGKQEERQEMRFEPAGGE</sequence>
<evidence type="ECO:0000313" key="14">
    <source>
        <dbReference type="Proteomes" id="UP000634206"/>
    </source>
</evidence>
<keyword evidence="5 11" id="KW-0812">Transmembrane</keyword>
<comment type="cofactor">
    <cofactor evidence="1 11">
        <name>Zn(2+)</name>
        <dbReference type="ChEBI" id="CHEBI:29105"/>
    </cofactor>
</comment>
<dbReference type="PROSITE" id="PS50106">
    <property type="entry name" value="PDZ"/>
    <property type="match status" value="2"/>
</dbReference>
<feature type="domain" description="PDZ" evidence="12">
    <location>
        <begin position="218"/>
        <end position="285"/>
    </location>
</feature>
<keyword evidence="9 11" id="KW-0482">Metalloprotease</keyword>
<dbReference type="SMART" id="SM00228">
    <property type="entry name" value="PDZ"/>
    <property type="match status" value="2"/>
</dbReference>
<dbReference type="RefSeq" id="WP_309489899.1">
    <property type="nucleotide sequence ID" value="NZ_JAENIG010000006.1"/>
</dbReference>
<keyword evidence="8 11" id="KW-1133">Transmembrane helix</keyword>
<comment type="similarity">
    <text evidence="3 11">Belongs to the peptidase M50B family.</text>
</comment>
<dbReference type="InterPro" id="IPR036034">
    <property type="entry name" value="PDZ_sf"/>
</dbReference>
<evidence type="ECO:0000256" key="2">
    <source>
        <dbReference type="ARBA" id="ARBA00004141"/>
    </source>
</evidence>
<dbReference type="Gene3D" id="2.30.42.10">
    <property type="match status" value="2"/>
</dbReference>
<feature type="transmembrane region" description="Helical" evidence="11">
    <location>
        <begin position="102"/>
        <end position="125"/>
    </location>
</feature>
<feature type="transmembrane region" description="Helical" evidence="11">
    <location>
        <begin position="62"/>
        <end position="82"/>
    </location>
</feature>
<feature type="transmembrane region" description="Helical" evidence="11">
    <location>
        <begin position="425"/>
        <end position="444"/>
    </location>
</feature>
<protein>
    <recommendedName>
        <fullName evidence="11">Zinc metalloprotease</fullName>
        <ecNumber evidence="11">3.4.24.-</ecNumber>
    </recommendedName>
</protein>
<dbReference type="AlphaFoldDB" id="A0AAE2SBP8"/>
<dbReference type="GO" id="GO:0016020">
    <property type="term" value="C:membrane"/>
    <property type="evidence" value="ECO:0007669"/>
    <property type="project" value="UniProtKB-SubCell"/>
</dbReference>
<keyword evidence="10 11" id="KW-0472">Membrane</keyword>
<dbReference type="GO" id="GO:0046872">
    <property type="term" value="F:metal ion binding"/>
    <property type="evidence" value="ECO:0007669"/>
    <property type="project" value="UniProtKB-KW"/>
</dbReference>
<keyword evidence="4" id="KW-0645">Protease</keyword>
<dbReference type="NCBIfam" id="TIGR00054">
    <property type="entry name" value="RIP metalloprotease RseP"/>
    <property type="match status" value="1"/>
</dbReference>
<proteinExistence type="inferred from homology"/>
<feature type="domain" description="PDZ" evidence="12">
    <location>
        <begin position="136"/>
        <end position="196"/>
    </location>
</feature>
<gene>
    <name evidence="13" type="primary">rseP</name>
    <name evidence="13" type="ORF">JIN83_09975</name>
</gene>
<evidence type="ECO:0000256" key="7">
    <source>
        <dbReference type="ARBA" id="ARBA00022833"/>
    </source>
</evidence>
<evidence type="ECO:0000259" key="12">
    <source>
        <dbReference type="PROSITE" id="PS50106"/>
    </source>
</evidence>
<dbReference type="EMBL" id="JAENIG010000006">
    <property type="protein sequence ID" value="MBK1855286.1"/>
    <property type="molecule type" value="Genomic_DNA"/>
</dbReference>
<dbReference type="GO" id="GO:0004222">
    <property type="term" value="F:metalloendopeptidase activity"/>
    <property type="evidence" value="ECO:0007669"/>
    <property type="project" value="InterPro"/>
</dbReference>
<dbReference type="InterPro" id="IPR001478">
    <property type="entry name" value="PDZ"/>
</dbReference>
<evidence type="ECO:0000256" key="9">
    <source>
        <dbReference type="ARBA" id="ARBA00023049"/>
    </source>
</evidence>
<dbReference type="Pfam" id="PF02163">
    <property type="entry name" value="Peptidase_M50"/>
    <property type="match status" value="1"/>
</dbReference>
<evidence type="ECO:0000256" key="1">
    <source>
        <dbReference type="ARBA" id="ARBA00001947"/>
    </source>
</evidence>
<reference evidence="13" key="1">
    <citation type="submission" date="2021-01" db="EMBL/GenBank/DDBJ databases">
        <title>Modified the classification status of verrucomicrobia.</title>
        <authorList>
            <person name="Feng X."/>
        </authorList>
    </citation>
    <scope>NUCLEOTIDE SEQUENCE</scope>
    <source>
        <strain evidence="13">5K15</strain>
    </source>
</reference>
<evidence type="ECO:0000256" key="6">
    <source>
        <dbReference type="ARBA" id="ARBA00022801"/>
    </source>
</evidence>
<evidence type="ECO:0000256" key="10">
    <source>
        <dbReference type="ARBA" id="ARBA00023136"/>
    </source>
</evidence>
<keyword evidence="7 11" id="KW-0862">Zinc</keyword>
<keyword evidence="6 11" id="KW-0378">Hydrolase</keyword>
<evidence type="ECO:0000256" key="3">
    <source>
        <dbReference type="ARBA" id="ARBA00007931"/>
    </source>
</evidence>
<evidence type="ECO:0000256" key="5">
    <source>
        <dbReference type="ARBA" id="ARBA00022692"/>
    </source>
</evidence>
<feature type="transmembrane region" description="Helical" evidence="11">
    <location>
        <begin position="6"/>
        <end position="27"/>
    </location>
</feature>
<dbReference type="EC" id="3.4.24.-" evidence="11"/>
<accession>A0AAE2SBP8</accession>
<dbReference type="InterPro" id="IPR041489">
    <property type="entry name" value="PDZ_6"/>
</dbReference>
<evidence type="ECO:0000256" key="11">
    <source>
        <dbReference type="RuleBase" id="RU362031"/>
    </source>
</evidence>
<dbReference type="SUPFAM" id="SSF50156">
    <property type="entry name" value="PDZ domain-like"/>
    <property type="match status" value="2"/>
</dbReference>
<dbReference type="Pfam" id="PF17820">
    <property type="entry name" value="PDZ_6"/>
    <property type="match status" value="2"/>
</dbReference>